<dbReference type="AlphaFoldDB" id="A0AAW2UY77"/>
<accession>A0AAW2UY77</accession>
<evidence type="ECO:0000313" key="1">
    <source>
        <dbReference type="EMBL" id="KAL0421036.1"/>
    </source>
</evidence>
<dbReference type="EMBL" id="JACGWN010000011">
    <property type="protein sequence ID" value="KAL0421036.1"/>
    <property type="molecule type" value="Genomic_DNA"/>
</dbReference>
<reference evidence="1" key="2">
    <citation type="journal article" date="2024" name="Plant">
        <title>Genomic evolution and insights into agronomic trait innovations of Sesamum species.</title>
        <authorList>
            <person name="Miao H."/>
            <person name="Wang L."/>
            <person name="Qu L."/>
            <person name="Liu H."/>
            <person name="Sun Y."/>
            <person name="Le M."/>
            <person name="Wang Q."/>
            <person name="Wei S."/>
            <person name="Zheng Y."/>
            <person name="Lin W."/>
            <person name="Duan Y."/>
            <person name="Cao H."/>
            <person name="Xiong S."/>
            <person name="Wang X."/>
            <person name="Wei L."/>
            <person name="Li C."/>
            <person name="Ma Q."/>
            <person name="Ju M."/>
            <person name="Zhao R."/>
            <person name="Li G."/>
            <person name="Mu C."/>
            <person name="Tian Q."/>
            <person name="Mei H."/>
            <person name="Zhang T."/>
            <person name="Gao T."/>
            <person name="Zhang H."/>
        </authorList>
    </citation>
    <scope>NUCLEOTIDE SEQUENCE</scope>
    <source>
        <strain evidence="1">KEN1</strain>
    </source>
</reference>
<comment type="caution">
    <text evidence="1">The sequence shown here is derived from an EMBL/GenBank/DDBJ whole genome shotgun (WGS) entry which is preliminary data.</text>
</comment>
<reference evidence="1" key="1">
    <citation type="submission" date="2020-06" db="EMBL/GenBank/DDBJ databases">
        <authorList>
            <person name="Li T."/>
            <person name="Hu X."/>
            <person name="Zhang T."/>
            <person name="Song X."/>
            <person name="Zhang H."/>
            <person name="Dai N."/>
            <person name="Sheng W."/>
            <person name="Hou X."/>
            <person name="Wei L."/>
        </authorList>
    </citation>
    <scope>NUCLEOTIDE SEQUENCE</scope>
    <source>
        <strain evidence="1">KEN1</strain>
        <tissue evidence="1">Leaf</tissue>
    </source>
</reference>
<name>A0AAW2UY77_9LAMI</name>
<sequence length="62" mass="6973">MENSPQIHDMIADWLRYPSFLEGFTDLPPGPADNAVSEEDNKISYWSNILTAVDSPMDSPVF</sequence>
<gene>
    <name evidence="1" type="ORF">Slati_3126500</name>
</gene>
<proteinExistence type="predicted"/>
<organism evidence="1">
    <name type="scientific">Sesamum latifolium</name>
    <dbReference type="NCBI Taxonomy" id="2727402"/>
    <lineage>
        <taxon>Eukaryota</taxon>
        <taxon>Viridiplantae</taxon>
        <taxon>Streptophyta</taxon>
        <taxon>Embryophyta</taxon>
        <taxon>Tracheophyta</taxon>
        <taxon>Spermatophyta</taxon>
        <taxon>Magnoliopsida</taxon>
        <taxon>eudicotyledons</taxon>
        <taxon>Gunneridae</taxon>
        <taxon>Pentapetalae</taxon>
        <taxon>asterids</taxon>
        <taxon>lamiids</taxon>
        <taxon>Lamiales</taxon>
        <taxon>Pedaliaceae</taxon>
        <taxon>Sesamum</taxon>
    </lineage>
</organism>
<protein>
    <submittedName>
        <fullName evidence="1">Uncharacterized protein</fullName>
    </submittedName>
</protein>